<accession>A0A850QNV6</accession>
<dbReference type="RefSeq" id="WP_176803609.1">
    <property type="nucleotide sequence ID" value="NZ_JABXYJ010000005.1"/>
</dbReference>
<sequence length="72" mass="8604">MRRRIAFSEENIDINLRSQHKNQTQTKQGKKMTTARERMKAIPKGKDYMTFPVGLHILINAKHHRSVHFERF</sequence>
<dbReference type="AlphaFoldDB" id="A0A850QNV6"/>
<organism evidence="1 2">
    <name type="scientific">Undibacterium oligocarboniphilum</name>
    <dbReference type="NCBI Taxonomy" id="666702"/>
    <lineage>
        <taxon>Bacteria</taxon>
        <taxon>Pseudomonadati</taxon>
        <taxon>Pseudomonadota</taxon>
        <taxon>Betaproteobacteria</taxon>
        <taxon>Burkholderiales</taxon>
        <taxon>Oxalobacteraceae</taxon>
        <taxon>Undibacterium</taxon>
    </lineage>
</organism>
<dbReference type="EMBL" id="JABXYJ010000005">
    <property type="protein sequence ID" value="NVO78074.1"/>
    <property type="molecule type" value="Genomic_DNA"/>
</dbReference>
<evidence type="ECO:0000313" key="2">
    <source>
        <dbReference type="Proteomes" id="UP000588051"/>
    </source>
</evidence>
<comment type="caution">
    <text evidence="1">The sequence shown here is derived from an EMBL/GenBank/DDBJ whole genome shotgun (WGS) entry which is preliminary data.</text>
</comment>
<reference evidence="1 2" key="1">
    <citation type="submission" date="2020-06" db="EMBL/GenBank/DDBJ databases">
        <authorList>
            <person name="Qiu C."/>
            <person name="Liu Z."/>
        </authorList>
    </citation>
    <scope>NUCLEOTIDE SEQUENCE [LARGE SCALE GENOMIC DNA]</scope>
    <source>
        <strain evidence="1 2">EM 1</strain>
    </source>
</reference>
<keyword evidence="2" id="KW-1185">Reference proteome</keyword>
<gene>
    <name evidence="1" type="ORF">HV832_09540</name>
</gene>
<evidence type="ECO:0000313" key="1">
    <source>
        <dbReference type="EMBL" id="NVO78074.1"/>
    </source>
</evidence>
<proteinExistence type="predicted"/>
<name>A0A850QNV6_9BURK</name>
<dbReference type="Proteomes" id="UP000588051">
    <property type="component" value="Unassembled WGS sequence"/>
</dbReference>
<protein>
    <submittedName>
        <fullName evidence="1">Uncharacterized protein</fullName>
    </submittedName>
</protein>